<dbReference type="EMBL" id="JAHUZE010000002">
    <property type="protein sequence ID" value="MBV7378999.1"/>
    <property type="molecule type" value="Genomic_DNA"/>
</dbReference>
<keyword evidence="3" id="KW-1185">Reference proteome</keyword>
<proteinExistence type="predicted"/>
<feature type="domain" description="YjiS-like" evidence="1">
    <location>
        <begin position="25"/>
        <end position="60"/>
    </location>
</feature>
<dbReference type="RefSeq" id="WP_218392161.1">
    <property type="nucleotide sequence ID" value="NZ_JAHUZE010000002.1"/>
</dbReference>
<evidence type="ECO:0000313" key="2">
    <source>
        <dbReference type="EMBL" id="MBV7378999.1"/>
    </source>
</evidence>
<reference evidence="2 3" key="1">
    <citation type="submission" date="2021-05" db="EMBL/GenBank/DDBJ databases">
        <title>Culturable bacteria isolated from Daya Bay.</title>
        <authorList>
            <person name="Zheng W."/>
            <person name="Yu S."/>
            <person name="Huang Y."/>
        </authorList>
    </citation>
    <scope>NUCLEOTIDE SEQUENCE [LARGE SCALE GENOMIC DNA]</scope>
    <source>
        <strain evidence="2 3">DP4N28-5</strain>
    </source>
</reference>
<evidence type="ECO:0000313" key="3">
    <source>
        <dbReference type="Proteomes" id="UP000756530"/>
    </source>
</evidence>
<dbReference type="Pfam" id="PF06568">
    <property type="entry name" value="YjiS-like"/>
    <property type="match status" value="1"/>
</dbReference>
<protein>
    <submittedName>
        <fullName evidence="2">DUF1127 domain-containing protein</fullName>
    </submittedName>
</protein>
<gene>
    <name evidence="2" type="ORF">KJP28_08670</name>
</gene>
<dbReference type="InterPro" id="IPR009506">
    <property type="entry name" value="YjiS-like"/>
</dbReference>
<organism evidence="2 3">
    <name type="scientific">Maritimibacter dapengensis</name>
    <dbReference type="NCBI Taxonomy" id="2836868"/>
    <lineage>
        <taxon>Bacteria</taxon>
        <taxon>Pseudomonadati</taxon>
        <taxon>Pseudomonadota</taxon>
        <taxon>Alphaproteobacteria</taxon>
        <taxon>Rhodobacterales</taxon>
        <taxon>Roseobacteraceae</taxon>
        <taxon>Maritimibacter</taxon>
    </lineage>
</organism>
<comment type="caution">
    <text evidence="2">The sequence shown here is derived from an EMBL/GenBank/DDBJ whole genome shotgun (WGS) entry which is preliminary data.</text>
</comment>
<sequence length="73" mass="8136">MAYATDIRTADHGLLDRVSATFKVLAEARAQRKVYRQTLNELRALDGRDLADLGISRAEIPFLAREAAYGSQK</sequence>
<name>A0ABS6T188_9RHOB</name>
<dbReference type="Proteomes" id="UP000756530">
    <property type="component" value="Unassembled WGS sequence"/>
</dbReference>
<evidence type="ECO:0000259" key="1">
    <source>
        <dbReference type="Pfam" id="PF06568"/>
    </source>
</evidence>
<accession>A0ABS6T188</accession>